<accession>A0A0A9AZA5</accession>
<reference evidence="1" key="2">
    <citation type="journal article" date="2015" name="Data Brief">
        <title>Shoot transcriptome of the giant reed, Arundo donax.</title>
        <authorList>
            <person name="Barrero R.A."/>
            <person name="Guerrero F.D."/>
            <person name="Moolhuijzen P."/>
            <person name="Goolsby J.A."/>
            <person name="Tidwell J."/>
            <person name="Bellgard S.E."/>
            <person name="Bellgard M.I."/>
        </authorList>
    </citation>
    <scope>NUCLEOTIDE SEQUENCE</scope>
    <source>
        <tissue evidence="1">Shoot tissue taken approximately 20 cm above the soil surface</tissue>
    </source>
</reference>
<proteinExistence type="predicted"/>
<dbReference type="EMBL" id="GBRH01241439">
    <property type="protein sequence ID" value="JAD56456.1"/>
    <property type="molecule type" value="Transcribed_RNA"/>
</dbReference>
<organism evidence="1">
    <name type="scientific">Arundo donax</name>
    <name type="common">Giant reed</name>
    <name type="synonym">Donax arundinaceus</name>
    <dbReference type="NCBI Taxonomy" id="35708"/>
    <lineage>
        <taxon>Eukaryota</taxon>
        <taxon>Viridiplantae</taxon>
        <taxon>Streptophyta</taxon>
        <taxon>Embryophyta</taxon>
        <taxon>Tracheophyta</taxon>
        <taxon>Spermatophyta</taxon>
        <taxon>Magnoliopsida</taxon>
        <taxon>Liliopsida</taxon>
        <taxon>Poales</taxon>
        <taxon>Poaceae</taxon>
        <taxon>PACMAD clade</taxon>
        <taxon>Arundinoideae</taxon>
        <taxon>Arundineae</taxon>
        <taxon>Arundo</taxon>
    </lineage>
</organism>
<sequence>MNCPIIEVVLEVISWSVSKFTWCLRLSYVHLPHWCG</sequence>
<dbReference type="AlphaFoldDB" id="A0A0A9AZA5"/>
<evidence type="ECO:0000313" key="1">
    <source>
        <dbReference type="EMBL" id="JAD56456.1"/>
    </source>
</evidence>
<reference evidence="1" key="1">
    <citation type="submission" date="2014-09" db="EMBL/GenBank/DDBJ databases">
        <authorList>
            <person name="Magalhaes I.L.F."/>
            <person name="Oliveira U."/>
            <person name="Santos F.R."/>
            <person name="Vidigal T.H.D.A."/>
            <person name="Brescovit A.D."/>
            <person name="Santos A.J."/>
        </authorList>
    </citation>
    <scope>NUCLEOTIDE SEQUENCE</scope>
    <source>
        <tissue evidence="1">Shoot tissue taken approximately 20 cm above the soil surface</tissue>
    </source>
</reference>
<protein>
    <submittedName>
        <fullName evidence="1">Uncharacterized protein</fullName>
    </submittedName>
</protein>
<name>A0A0A9AZA5_ARUDO</name>